<dbReference type="EMBL" id="MVDD01000005">
    <property type="protein sequence ID" value="PKQ63550.1"/>
    <property type="molecule type" value="Genomic_DNA"/>
</dbReference>
<name>A0A2N3HZQ6_9BACT</name>
<dbReference type="InterPro" id="IPR006827">
    <property type="entry name" value="Lant_deHydtase_N"/>
</dbReference>
<dbReference type="AlphaFoldDB" id="A0A2N3HZQ6"/>
<evidence type="ECO:0000259" key="1">
    <source>
        <dbReference type="Pfam" id="PF04738"/>
    </source>
</evidence>
<evidence type="ECO:0000313" key="2">
    <source>
        <dbReference type="EMBL" id="PKQ63550.1"/>
    </source>
</evidence>
<dbReference type="OrthoDB" id="1273722at2"/>
<accession>A0A2N3HZQ6</accession>
<reference evidence="2 3" key="1">
    <citation type="journal article" date="2017" name="Front. Microbiol.">
        <title>Labilibaculum manganireducens gen. nov., sp. nov. and Labilibaculum filiforme sp. nov., Novel Bacteroidetes Isolated from Subsurface Sediments of the Baltic Sea.</title>
        <authorList>
            <person name="Vandieken V."/>
            <person name="Marshall I.P."/>
            <person name="Niemann H."/>
            <person name="Engelen B."/>
            <person name="Cypionka H."/>
        </authorList>
    </citation>
    <scope>NUCLEOTIDE SEQUENCE [LARGE SCALE GENOMIC DNA]</scope>
    <source>
        <strain evidence="2 3">59.16B</strain>
    </source>
</reference>
<dbReference type="Pfam" id="PF04738">
    <property type="entry name" value="Lant_dehydr_N"/>
    <property type="match status" value="1"/>
</dbReference>
<organism evidence="2 3">
    <name type="scientific">Labilibaculum filiforme</name>
    <dbReference type="NCBI Taxonomy" id="1940526"/>
    <lineage>
        <taxon>Bacteria</taxon>
        <taxon>Pseudomonadati</taxon>
        <taxon>Bacteroidota</taxon>
        <taxon>Bacteroidia</taxon>
        <taxon>Marinilabiliales</taxon>
        <taxon>Marinifilaceae</taxon>
        <taxon>Labilibaculum</taxon>
    </lineage>
</organism>
<keyword evidence="3" id="KW-1185">Reference proteome</keyword>
<evidence type="ECO:0000313" key="3">
    <source>
        <dbReference type="Proteomes" id="UP000233535"/>
    </source>
</evidence>
<dbReference type="Proteomes" id="UP000233535">
    <property type="component" value="Unassembled WGS sequence"/>
</dbReference>
<sequence>MNNFKYKSFDNFVLRVPLLSLNYIQSIFVNKNTSDKDLKKIFESSKIQEAIFLASPVLHSQLLKWLNNELSKTKDIERLKESLTKYLLRMGSRCTPFGLFAGYGLGKIGDKNKIELDDDQKYYAHLRLDMNYLCALAIDLSKIKEIKEQVKFSPNSSIYKSGDKLRYVEYRYNNSKRNHFVIAVEDSEYLQQVLNASKGGAKIKDLANLLVDDEISFDEAKSFIEELIDSQLLISELEPSVTGTEFLNQIIGILKPLKNIDDIIDLLQEFENDIVNIRNKAIGMSADIYKKIIEKLSNLESKYDIKYLFQTDLVISAKELKLNSDISNDVLKGIELMNKLTPKRANENLLKFKEAFYGRYEEREVPLLQALDVESGVGYIQNTDNGDLNPLVDDIALPVGKLQNDYNIKWNKLQSLLLKKYNETLSKGLSEIEITDEDVKDFNADWDDLPSTFNAMVGIISSSGIDEKPIIKFSSVGGSSAANLLGRFCHSSSDLYSYVNRITETEKDIFQNSVLAEIVHLPESRTGNILLRPQLRDFEISYLAKSSVSKENQISIKDIVVSVKNGKKIVLSSKSLNKEIIPRLSNAHNFSFNALPVYQFLCDLQTQDLRAGVGFNWGGLSNEYGYLPRVKYKNIILSEAIWNIKKEEFKKVIKARDDANIEKEVKLWKMEHSLPDYVLLADGDNELLFHLNNMLCIKTLLSLVKKRSRFQLKEFLFKPEDAIVKRRTDSFINQVIFSFYKSQNQSKTDK</sequence>
<protein>
    <recommendedName>
        <fullName evidence="1">Lantibiotic dehydratase N-terminal domain-containing protein</fullName>
    </recommendedName>
</protein>
<proteinExistence type="predicted"/>
<dbReference type="RefSeq" id="WP_101261144.1">
    <property type="nucleotide sequence ID" value="NZ_MVDD01000005.1"/>
</dbReference>
<feature type="domain" description="Lantibiotic dehydratase N-terminal" evidence="1">
    <location>
        <begin position="45"/>
        <end position="700"/>
    </location>
</feature>
<gene>
    <name evidence="2" type="ORF">BZG02_09265</name>
</gene>
<comment type="caution">
    <text evidence="2">The sequence shown here is derived from an EMBL/GenBank/DDBJ whole genome shotgun (WGS) entry which is preliminary data.</text>
</comment>